<reference evidence="2" key="1">
    <citation type="submission" date="2017-10" db="EMBL/GenBank/DDBJ databases">
        <authorList>
            <person name="Banno H."/>
            <person name="Chua N.-H."/>
        </authorList>
    </citation>
    <scope>NUCLEOTIDE SEQUENCE</scope>
</reference>
<keyword evidence="1" id="KW-0732">Signal</keyword>
<evidence type="ECO:0000256" key="1">
    <source>
        <dbReference type="SAM" id="SignalP"/>
    </source>
</evidence>
<name>A0A2U8SZU3_9CAEN</name>
<accession>A0A2U8SZU3</accession>
<feature type="chain" id="PRO_5016020998" evidence="1">
    <location>
        <begin position="21"/>
        <end position="204"/>
    </location>
</feature>
<dbReference type="EMBL" id="MG243363">
    <property type="protein sequence ID" value="AWM63119.1"/>
    <property type="molecule type" value="mRNA"/>
</dbReference>
<dbReference type="AlphaFoldDB" id="A0A2U8SZU3"/>
<feature type="signal peptide" evidence="1">
    <location>
        <begin position="1"/>
        <end position="20"/>
    </location>
</feature>
<proteinExistence type="evidence at transcript level"/>
<evidence type="ECO:0000313" key="2">
    <source>
        <dbReference type="EMBL" id="AWM63119.1"/>
    </source>
</evidence>
<protein>
    <submittedName>
        <fullName evidence="2">Major perivitellin subunit 6</fullName>
    </submittedName>
</protein>
<reference evidence="2" key="2">
    <citation type="submission" date="2018-05" db="EMBL/GenBank/DDBJ databases">
        <title>Putative role in embryo defenses and binding characteristics of a lectin in Pomacea scalaris (d'Orbigny, 1832).</title>
        <authorList>
            <person name="Ituarte S."/>
            <person name="Brola T."/>
            <person name="Fernandez P."/>
            <person name="Mu H."/>
            <person name="Qiu J."/>
            <person name="Heras H."/>
            <person name="Dreon M."/>
        </authorList>
    </citation>
    <scope>NUCLEOTIDE SEQUENCE</scope>
</reference>
<sequence>MLVATLILVALSAVFTNVYASCQYIILDVNKVKSKSVEDYKDMLKEVDLVYSFKVVGSSRLLFVVRLNESSFEKFSKINLPGDAISIAVGDLSDKLRTVGVDWKKWDELPDANLTLFERTLKFEGEPTEGAVSHLQAYGEKIKPIVESFPNKGFFPLGRTPFKAYFIFSLSFRCHQVGVGSAFALNYLNGPGDSTTKVEFLTKV</sequence>
<organism evidence="2">
    <name type="scientific">Pomacea scalaris</name>
    <dbReference type="NCBI Taxonomy" id="527798"/>
    <lineage>
        <taxon>Eukaryota</taxon>
        <taxon>Metazoa</taxon>
        <taxon>Spiralia</taxon>
        <taxon>Lophotrochozoa</taxon>
        <taxon>Mollusca</taxon>
        <taxon>Gastropoda</taxon>
        <taxon>Caenogastropoda</taxon>
        <taxon>Architaenioglossa</taxon>
        <taxon>Ampullarioidea</taxon>
        <taxon>Ampullariidae</taxon>
        <taxon>Pomacea</taxon>
    </lineage>
</organism>